<dbReference type="PANTHER" id="PTHR43693:SF1">
    <property type="entry name" value="PROTEIN PHOSPHATASE CHEZ"/>
    <property type="match status" value="1"/>
</dbReference>
<keyword evidence="5" id="KW-1185">Reference proteome</keyword>
<keyword evidence="1" id="KW-0145">Chemotaxis</keyword>
<dbReference type="AlphaFoldDB" id="A0AA45WUD1"/>
<dbReference type="InterPro" id="IPR007597">
    <property type="entry name" value="CheC"/>
</dbReference>
<proteinExistence type="predicted"/>
<keyword evidence="2" id="KW-0378">Hydrolase</keyword>
<accession>A0AA45WUD1</accession>
<sequence>MTRSIDDLSSIHLDVLREIGNIGAGNAATSLAVMIQKKVDMKVPVVRIMDIEEVPGILGGEENVVSGIYFGMNGAIKGNIMVLMDIQSAKMLTGILMGKDPADFDENEVYDLDEMDRSALQEIGNILSGSYISSLAALTNLRINLSPPSLCVDMAGAILSVPAIQFGEISDKVLMIENRLFDGTQEVTANFFLIPDENSYGILLEALGVS</sequence>
<evidence type="ECO:0000313" key="5">
    <source>
        <dbReference type="Proteomes" id="UP001158066"/>
    </source>
</evidence>
<dbReference type="Proteomes" id="UP001158066">
    <property type="component" value="Unassembled WGS sequence"/>
</dbReference>
<organism evidence="4 5">
    <name type="scientific">Anoxynatronum buryatiense</name>
    <dbReference type="NCBI Taxonomy" id="489973"/>
    <lineage>
        <taxon>Bacteria</taxon>
        <taxon>Bacillati</taxon>
        <taxon>Bacillota</taxon>
        <taxon>Clostridia</taxon>
        <taxon>Eubacteriales</taxon>
        <taxon>Clostridiaceae</taxon>
        <taxon>Anoxynatronum</taxon>
    </lineage>
</organism>
<dbReference type="InterPro" id="IPR050992">
    <property type="entry name" value="CheZ_family_phosphatases"/>
</dbReference>
<dbReference type="InterPro" id="IPR028976">
    <property type="entry name" value="CheC-like_sf"/>
</dbReference>
<gene>
    <name evidence="4" type="ORF">SAMN06296020_103141</name>
</gene>
<dbReference type="Gene3D" id="3.40.1550.10">
    <property type="entry name" value="CheC-like"/>
    <property type="match status" value="1"/>
</dbReference>
<dbReference type="GO" id="GO:0016787">
    <property type="term" value="F:hydrolase activity"/>
    <property type="evidence" value="ECO:0007669"/>
    <property type="project" value="UniProtKB-KW"/>
</dbReference>
<dbReference type="EMBL" id="FXUF01000003">
    <property type="protein sequence ID" value="SMP47406.1"/>
    <property type="molecule type" value="Genomic_DNA"/>
</dbReference>
<comment type="caution">
    <text evidence="4">The sequence shown here is derived from an EMBL/GenBank/DDBJ whole genome shotgun (WGS) entry which is preliminary data.</text>
</comment>
<dbReference type="RefSeq" id="WP_283408417.1">
    <property type="nucleotide sequence ID" value="NZ_FXUF01000003.1"/>
</dbReference>
<evidence type="ECO:0000313" key="4">
    <source>
        <dbReference type="EMBL" id="SMP47406.1"/>
    </source>
</evidence>
<evidence type="ECO:0000256" key="2">
    <source>
        <dbReference type="ARBA" id="ARBA00022801"/>
    </source>
</evidence>
<dbReference type="SUPFAM" id="SSF103039">
    <property type="entry name" value="CheC-like"/>
    <property type="match status" value="1"/>
</dbReference>
<evidence type="ECO:0000256" key="1">
    <source>
        <dbReference type="ARBA" id="ARBA00022500"/>
    </source>
</evidence>
<dbReference type="GO" id="GO:0006935">
    <property type="term" value="P:chemotaxis"/>
    <property type="evidence" value="ECO:0007669"/>
    <property type="project" value="UniProtKB-KW"/>
</dbReference>
<dbReference type="Pfam" id="PF04509">
    <property type="entry name" value="CheC"/>
    <property type="match status" value="2"/>
</dbReference>
<name>A0AA45WUD1_9CLOT</name>
<dbReference type="CDD" id="cd17909">
    <property type="entry name" value="CheC_ClassI"/>
    <property type="match status" value="1"/>
</dbReference>
<reference evidence="4" key="1">
    <citation type="submission" date="2017-05" db="EMBL/GenBank/DDBJ databases">
        <authorList>
            <person name="Varghese N."/>
            <person name="Submissions S."/>
        </authorList>
    </citation>
    <scope>NUCLEOTIDE SEQUENCE</scope>
    <source>
        <strain evidence="4">Su22</strain>
    </source>
</reference>
<dbReference type="PANTHER" id="PTHR43693">
    <property type="entry name" value="PROTEIN PHOSPHATASE CHEZ"/>
    <property type="match status" value="1"/>
</dbReference>
<feature type="domain" description="CheC-like protein" evidence="3">
    <location>
        <begin position="115"/>
        <end position="150"/>
    </location>
</feature>
<evidence type="ECO:0000259" key="3">
    <source>
        <dbReference type="Pfam" id="PF04509"/>
    </source>
</evidence>
<protein>
    <submittedName>
        <fullName evidence="4">Chemotaxis protein CheC</fullName>
    </submittedName>
</protein>
<feature type="domain" description="CheC-like protein" evidence="3">
    <location>
        <begin position="11"/>
        <end position="46"/>
    </location>
</feature>